<dbReference type="Proteomes" id="UP000789405">
    <property type="component" value="Unassembled WGS sequence"/>
</dbReference>
<organism evidence="2 3">
    <name type="scientific">Dentiscutata erythropus</name>
    <dbReference type="NCBI Taxonomy" id="1348616"/>
    <lineage>
        <taxon>Eukaryota</taxon>
        <taxon>Fungi</taxon>
        <taxon>Fungi incertae sedis</taxon>
        <taxon>Mucoromycota</taxon>
        <taxon>Glomeromycotina</taxon>
        <taxon>Glomeromycetes</taxon>
        <taxon>Diversisporales</taxon>
        <taxon>Gigasporaceae</taxon>
        <taxon>Dentiscutata</taxon>
    </lineage>
</organism>
<evidence type="ECO:0000313" key="3">
    <source>
        <dbReference type="Proteomes" id="UP000789405"/>
    </source>
</evidence>
<dbReference type="AlphaFoldDB" id="A0A9N9K5V8"/>
<proteinExistence type="predicted"/>
<feature type="compositionally biased region" description="Polar residues" evidence="1">
    <location>
        <begin position="24"/>
        <end position="44"/>
    </location>
</feature>
<evidence type="ECO:0000256" key="1">
    <source>
        <dbReference type="SAM" id="MobiDB-lite"/>
    </source>
</evidence>
<feature type="non-terminal residue" evidence="2">
    <location>
        <position position="1"/>
    </location>
</feature>
<reference evidence="2" key="1">
    <citation type="submission" date="2021-06" db="EMBL/GenBank/DDBJ databases">
        <authorList>
            <person name="Kallberg Y."/>
            <person name="Tangrot J."/>
            <person name="Rosling A."/>
        </authorList>
    </citation>
    <scope>NUCLEOTIDE SEQUENCE</scope>
    <source>
        <strain evidence="2">MA453B</strain>
    </source>
</reference>
<accession>A0A9N9K5V8</accession>
<feature type="compositionally biased region" description="Basic and acidic residues" evidence="1">
    <location>
        <begin position="73"/>
        <end position="99"/>
    </location>
</feature>
<feature type="region of interest" description="Disordered" evidence="1">
    <location>
        <begin position="15"/>
        <end position="54"/>
    </location>
</feature>
<evidence type="ECO:0000313" key="2">
    <source>
        <dbReference type="EMBL" id="CAG8810404.1"/>
    </source>
</evidence>
<sequence>EIGIEKDECKSLNNTKPTKWWLQSPESRSSNGSNAKDASFTSCGYENVDSVNDENEVIKDEKLYYMPKENSEIEDVNKTSNEDKSKEDFKAKMGVEKDIMTTSSDGEIDDKRRVVSRINIDETAKATIRTSLCSNLISMKYAKEKELTWKCMKKQISDEVVGKVSGIEVDINGVKVVQEFC</sequence>
<protein>
    <submittedName>
        <fullName evidence="2">17768_t:CDS:1</fullName>
    </submittedName>
</protein>
<comment type="caution">
    <text evidence="2">The sequence shown here is derived from an EMBL/GenBank/DDBJ whole genome shotgun (WGS) entry which is preliminary data.</text>
</comment>
<name>A0A9N9K5V8_9GLOM</name>
<gene>
    <name evidence="2" type="ORF">DERYTH_LOCUS25294</name>
</gene>
<feature type="region of interest" description="Disordered" evidence="1">
    <location>
        <begin position="73"/>
        <end position="103"/>
    </location>
</feature>
<dbReference type="OrthoDB" id="2430780at2759"/>
<feature type="non-terminal residue" evidence="2">
    <location>
        <position position="181"/>
    </location>
</feature>
<dbReference type="EMBL" id="CAJVPY010046279">
    <property type="protein sequence ID" value="CAG8810404.1"/>
    <property type="molecule type" value="Genomic_DNA"/>
</dbReference>
<keyword evidence="3" id="KW-1185">Reference proteome</keyword>